<evidence type="ECO:0000313" key="7">
    <source>
        <dbReference type="Proteomes" id="UP001460270"/>
    </source>
</evidence>
<dbReference type="Gene3D" id="3.50.7.10">
    <property type="entry name" value="GroEL"/>
    <property type="match status" value="1"/>
</dbReference>
<gene>
    <name evidence="6" type="ORF">WMY93_023457</name>
</gene>
<reference evidence="7" key="1">
    <citation type="submission" date="2024-04" db="EMBL/GenBank/DDBJ databases">
        <title>Salinicola lusitanus LLJ914,a marine bacterium isolated from the Okinawa Trough.</title>
        <authorList>
            <person name="Li J."/>
        </authorList>
    </citation>
    <scope>NUCLEOTIDE SEQUENCE [LARGE SCALE GENOMIC DNA]</scope>
</reference>
<dbReference type="GO" id="GO:0140662">
    <property type="term" value="F:ATP-dependent protein folding chaperone"/>
    <property type="evidence" value="ECO:0007669"/>
    <property type="project" value="InterPro"/>
</dbReference>
<protein>
    <recommendedName>
        <fullName evidence="8">Bardet-Biedl syndrome 10</fullName>
    </recommendedName>
</protein>
<dbReference type="AlphaFoldDB" id="A0AAW0N4A9"/>
<comment type="caution">
    <text evidence="6">The sequence shown here is derived from an EMBL/GenBank/DDBJ whole genome shotgun (WGS) entry which is preliminary data.</text>
</comment>
<comment type="similarity">
    <text evidence="1 5">Belongs to the TCP-1 chaperonin family.</text>
</comment>
<evidence type="ECO:0000313" key="6">
    <source>
        <dbReference type="EMBL" id="KAK7891494.1"/>
    </source>
</evidence>
<dbReference type="PRINTS" id="PR00304">
    <property type="entry name" value="TCOMPLEXTCP1"/>
</dbReference>
<evidence type="ECO:0000256" key="1">
    <source>
        <dbReference type="ARBA" id="ARBA00008020"/>
    </source>
</evidence>
<evidence type="ECO:0008006" key="8">
    <source>
        <dbReference type="Google" id="ProtNLM"/>
    </source>
</evidence>
<dbReference type="SUPFAM" id="SSF52029">
    <property type="entry name" value="GroEL apical domain-like"/>
    <property type="match status" value="1"/>
</dbReference>
<dbReference type="InterPro" id="IPR017998">
    <property type="entry name" value="Chaperone_TCP-1"/>
</dbReference>
<evidence type="ECO:0000256" key="5">
    <source>
        <dbReference type="RuleBase" id="RU004187"/>
    </source>
</evidence>
<keyword evidence="4 5" id="KW-0143">Chaperone</keyword>
<dbReference type="InterPro" id="IPR027410">
    <property type="entry name" value="TCP-1-like_intermed_sf"/>
</dbReference>
<dbReference type="SUPFAM" id="SSF48592">
    <property type="entry name" value="GroEL equatorial domain-like"/>
    <property type="match status" value="1"/>
</dbReference>
<keyword evidence="7" id="KW-1185">Reference proteome</keyword>
<dbReference type="PANTHER" id="PTHR14667:SF2">
    <property type="entry name" value="BARDET-BIEDL SYNDROME 10 PROTEIN"/>
    <property type="match status" value="1"/>
</dbReference>
<dbReference type="EMBL" id="JBBPFD010000017">
    <property type="protein sequence ID" value="KAK7891494.1"/>
    <property type="molecule type" value="Genomic_DNA"/>
</dbReference>
<keyword evidence="2 5" id="KW-0547">Nucleotide-binding</keyword>
<dbReference type="Pfam" id="PF00118">
    <property type="entry name" value="Cpn60_TCP1"/>
    <property type="match status" value="1"/>
</dbReference>
<dbReference type="InterPro" id="IPR002423">
    <property type="entry name" value="Cpn60/GroEL/TCP-1"/>
</dbReference>
<evidence type="ECO:0000256" key="3">
    <source>
        <dbReference type="ARBA" id="ARBA00022840"/>
    </source>
</evidence>
<dbReference type="InterPro" id="IPR027413">
    <property type="entry name" value="GROEL-like_equatorial_sf"/>
</dbReference>
<dbReference type="Gene3D" id="3.30.260.10">
    <property type="entry name" value="TCP-1-like chaperonin intermediate domain"/>
    <property type="match status" value="1"/>
</dbReference>
<dbReference type="PANTHER" id="PTHR14667">
    <property type="entry name" value="BARDET-BIEDL SYNDROME 10 PROTEIN"/>
    <property type="match status" value="1"/>
</dbReference>
<evidence type="ECO:0000256" key="4">
    <source>
        <dbReference type="ARBA" id="ARBA00023186"/>
    </source>
</evidence>
<sequence>MESLRWSQVVQVVEALECVVLRAFGPHGGSVLFTRATGQAEISRSGARLLRALQLDNPLARMIVESASAHSSRTGDGSKSFILLLASLARNIERAACSDQRSSSASSTVRSAARRLAHQLLSLSLHRLDHLLSTAILPHSQQLVWEKVRAASQKSPVHNLLSTFFRTRFNQNNATFLSDLLCELLSTCACKSPHPQSCLPFIIDKFPALCTPVTGFPVSCSRTLPGQIIHRDFASSSILPPKGPIKAIIVTTDLQPKLESLELRHERSILDFISYAESSVERFISCAQSLGVSVLLSTVKQSTAPLGVAAQAGVSVVECVDQEDTALFMRLSGAEAVWECGNVQPEQVVTLEFCKPILLGAHRYVHVGFSDQADFGPCSLVVCGAGEGQTEQLTVAMEDALKMLLTTWGPPGHHICPHGSALTTCDPPASAQTPPGHHICPHGSALTACDPPASAQTPPGHHNCPHGSALPAGGTFEFLLSRALRQESLRSDSVSQILADSLLCVPRRIYSHKPRLFAQIQSEAFQRIQEQRVGSERRSQDPGLESVRCKRQLLVDVCQCVSQLFHVDAIIHTRSRIKSVKEICCEDEDEAEVEGTLTL</sequence>
<dbReference type="Gene3D" id="1.10.560.10">
    <property type="entry name" value="GroEL-like equatorial domain"/>
    <property type="match status" value="1"/>
</dbReference>
<proteinExistence type="inferred from homology"/>
<accession>A0AAW0N4A9</accession>
<dbReference type="GO" id="GO:0005524">
    <property type="term" value="F:ATP binding"/>
    <property type="evidence" value="ECO:0007669"/>
    <property type="project" value="UniProtKB-KW"/>
</dbReference>
<keyword evidence="3 5" id="KW-0067">ATP-binding</keyword>
<dbReference type="Proteomes" id="UP001460270">
    <property type="component" value="Unassembled WGS sequence"/>
</dbReference>
<dbReference type="InterPro" id="IPR042619">
    <property type="entry name" value="BBS10"/>
</dbReference>
<evidence type="ECO:0000256" key="2">
    <source>
        <dbReference type="ARBA" id="ARBA00022741"/>
    </source>
</evidence>
<organism evidence="6 7">
    <name type="scientific">Mugilogobius chulae</name>
    <name type="common">yellowstripe goby</name>
    <dbReference type="NCBI Taxonomy" id="88201"/>
    <lineage>
        <taxon>Eukaryota</taxon>
        <taxon>Metazoa</taxon>
        <taxon>Chordata</taxon>
        <taxon>Craniata</taxon>
        <taxon>Vertebrata</taxon>
        <taxon>Euteleostomi</taxon>
        <taxon>Actinopterygii</taxon>
        <taxon>Neopterygii</taxon>
        <taxon>Teleostei</taxon>
        <taxon>Neoteleostei</taxon>
        <taxon>Acanthomorphata</taxon>
        <taxon>Gobiaria</taxon>
        <taxon>Gobiiformes</taxon>
        <taxon>Gobioidei</taxon>
        <taxon>Gobiidae</taxon>
        <taxon>Gobionellinae</taxon>
        <taxon>Mugilogobius</taxon>
    </lineage>
</organism>
<dbReference type="GO" id="GO:0051131">
    <property type="term" value="P:chaperone-mediated protein complex assembly"/>
    <property type="evidence" value="ECO:0007669"/>
    <property type="project" value="InterPro"/>
</dbReference>
<name>A0AAW0N4A9_9GOBI</name>
<dbReference type="InterPro" id="IPR027409">
    <property type="entry name" value="GroEL-like_apical_dom_sf"/>
</dbReference>